<dbReference type="EMBL" id="MN740207">
    <property type="protein sequence ID" value="QHT93334.1"/>
    <property type="molecule type" value="Genomic_DNA"/>
</dbReference>
<name>A0A6C0IJH9_9ZZZZ</name>
<evidence type="ECO:0008006" key="2">
    <source>
        <dbReference type="Google" id="ProtNLM"/>
    </source>
</evidence>
<protein>
    <recommendedName>
        <fullName evidence="2">S1 motif domain-containing protein</fullName>
    </recommendedName>
</protein>
<organism evidence="1">
    <name type="scientific">viral metagenome</name>
    <dbReference type="NCBI Taxonomy" id="1070528"/>
    <lineage>
        <taxon>unclassified sequences</taxon>
        <taxon>metagenomes</taxon>
        <taxon>organismal metagenomes</taxon>
    </lineage>
</organism>
<proteinExistence type="predicted"/>
<evidence type="ECO:0000313" key="1">
    <source>
        <dbReference type="EMBL" id="QHT93334.1"/>
    </source>
</evidence>
<sequence>MATVVSQKKTKSKRSKVIQKNDNVLYTRSVITRQIDLPVVSVGKNIMQTFDTVIKTKYEGKCSVEGYIKPGTTNIISYSAGKMTGNIVSFQVVFNCEICTPVEGMFIQCIASNITKAGIRAHAKETPSPVVIFIARDHYYDSDEFNSIKEGDNITVKVIGCRFELYDTQISVIAEIHSN</sequence>
<accession>A0A6C0IJH9</accession>
<reference evidence="1" key="1">
    <citation type="journal article" date="2020" name="Nature">
        <title>Giant virus diversity and host interactions through global metagenomics.</title>
        <authorList>
            <person name="Schulz F."/>
            <person name="Roux S."/>
            <person name="Paez-Espino D."/>
            <person name="Jungbluth S."/>
            <person name="Walsh D.A."/>
            <person name="Denef V.J."/>
            <person name="McMahon K.D."/>
            <person name="Konstantinidis K.T."/>
            <person name="Eloe-Fadrosh E.A."/>
            <person name="Kyrpides N.C."/>
            <person name="Woyke T."/>
        </authorList>
    </citation>
    <scope>NUCLEOTIDE SEQUENCE</scope>
    <source>
        <strain evidence="1">GVMAG-M-3300024252-29</strain>
    </source>
</reference>
<dbReference type="AlphaFoldDB" id="A0A6C0IJH9"/>